<dbReference type="RefSeq" id="WP_236656681.1">
    <property type="nucleotide sequence ID" value="NZ_BBPN01000078.1"/>
</dbReference>
<evidence type="ECO:0000313" key="1">
    <source>
        <dbReference type="EMBL" id="SEM74685.1"/>
    </source>
</evidence>
<dbReference type="Proteomes" id="UP000183015">
    <property type="component" value="Unassembled WGS sequence"/>
</dbReference>
<name>A0A1H8AVH0_STRJI</name>
<dbReference type="AlphaFoldDB" id="A0A1H8AVH0"/>
<protein>
    <submittedName>
        <fullName evidence="1">Uncharacterized protein</fullName>
    </submittedName>
</protein>
<gene>
    <name evidence="1" type="ORF">SAMN05414137_15115</name>
</gene>
<sequence length="86" mass="9081">MLVVQGGPATALVRDRRRASVVLFTGDLPVPLTGDGLRKVLDLAAAVLSPVEAAVFRNHLLQLSRQERASGRCVEIDGAVLSVHPG</sequence>
<dbReference type="EMBL" id="FOAZ01000051">
    <property type="protein sequence ID" value="SEM74685.1"/>
    <property type="molecule type" value="Genomic_DNA"/>
</dbReference>
<proteinExistence type="predicted"/>
<evidence type="ECO:0000313" key="2">
    <source>
        <dbReference type="Proteomes" id="UP000183015"/>
    </source>
</evidence>
<keyword evidence="2" id="KW-1185">Reference proteome</keyword>
<organism evidence="1 2">
    <name type="scientific">Streptacidiphilus jiangxiensis</name>
    <dbReference type="NCBI Taxonomy" id="235985"/>
    <lineage>
        <taxon>Bacteria</taxon>
        <taxon>Bacillati</taxon>
        <taxon>Actinomycetota</taxon>
        <taxon>Actinomycetes</taxon>
        <taxon>Kitasatosporales</taxon>
        <taxon>Streptomycetaceae</taxon>
        <taxon>Streptacidiphilus</taxon>
    </lineage>
</organism>
<accession>A0A1H8AVH0</accession>
<reference evidence="2" key="1">
    <citation type="submission" date="2016-10" db="EMBL/GenBank/DDBJ databases">
        <authorList>
            <person name="Varghese N."/>
        </authorList>
    </citation>
    <scope>NUCLEOTIDE SEQUENCE [LARGE SCALE GENOMIC DNA]</scope>
    <source>
        <strain evidence="2">DSM 45096 / BCRC 16803 / CGMCC 4.1857 / CIP 109030 / JCM 12277 / KCTC 19219 / NBRC 100920 / 33214</strain>
    </source>
</reference>